<dbReference type="InterPro" id="IPR036291">
    <property type="entry name" value="NAD(P)-bd_dom_sf"/>
</dbReference>
<feature type="binding site" evidence="13">
    <location>
        <position position="39"/>
    </location>
    <ligand>
        <name>NAD(+)</name>
        <dbReference type="ChEBI" id="CHEBI:57540"/>
    </ligand>
</feature>
<feature type="active site" description="Proton donor/acceptor" evidence="13">
    <location>
        <position position="156"/>
    </location>
</feature>
<keyword evidence="6 13" id="KW-0560">Oxidoreductase</keyword>
<feature type="binding site" evidence="13">
    <location>
        <position position="40"/>
    </location>
    <ligand>
        <name>NADP(+)</name>
        <dbReference type="ChEBI" id="CHEBI:58349"/>
    </ligand>
</feature>
<dbReference type="InterPro" id="IPR022664">
    <property type="entry name" value="DapB_N_CS"/>
</dbReference>
<dbReference type="NCBIfam" id="TIGR00036">
    <property type="entry name" value="dapB"/>
    <property type="match status" value="1"/>
</dbReference>
<evidence type="ECO:0000313" key="17">
    <source>
        <dbReference type="EMBL" id="TMJ09221.1"/>
    </source>
</evidence>
<dbReference type="Gene3D" id="3.40.50.720">
    <property type="entry name" value="NAD(P)-binding Rossmann-like Domain"/>
    <property type="match status" value="1"/>
</dbReference>
<dbReference type="SUPFAM" id="SSF55347">
    <property type="entry name" value="Glyceraldehyde-3-phosphate dehydrogenase-like, C-terminal domain"/>
    <property type="match status" value="1"/>
</dbReference>
<dbReference type="FunFam" id="3.30.360.10:FF:000009">
    <property type="entry name" value="4-hydroxy-tetrahydrodipicolinate reductase"/>
    <property type="match status" value="1"/>
</dbReference>
<dbReference type="Gene3D" id="3.30.360.10">
    <property type="entry name" value="Dihydrodipicolinate Reductase, domain 2"/>
    <property type="match status" value="1"/>
</dbReference>
<organism evidence="16 18">
    <name type="scientific">Candidatus Segetimicrobium genomatis</name>
    <dbReference type="NCBI Taxonomy" id="2569760"/>
    <lineage>
        <taxon>Bacteria</taxon>
        <taxon>Bacillati</taxon>
        <taxon>Candidatus Sysuimicrobiota</taxon>
        <taxon>Candidatus Sysuimicrobiia</taxon>
        <taxon>Candidatus Sysuimicrobiales</taxon>
        <taxon>Candidatus Segetimicrobiaceae</taxon>
        <taxon>Candidatus Segetimicrobium</taxon>
    </lineage>
</organism>
<evidence type="ECO:0000256" key="8">
    <source>
        <dbReference type="ARBA" id="ARBA00023154"/>
    </source>
</evidence>
<dbReference type="InterPro" id="IPR000846">
    <property type="entry name" value="DapB_N"/>
</dbReference>
<dbReference type="SUPFAM" id="SSF51735">
    <property type="entry name" value="NAD(P)-binding Rossmann-fold domains"/>
    <property type="match status" value="1"/>
</dbReference>
<dbReference type="AlphaFoldDB" id="A0A537LKQ8"/>
<evidence type="ECO:0000256" key="13">
    <source>
        <dbReference type="HAMAP-Rule" id="MF_00102"/>
    </source>
</evidence>
<dbReference type="PANTHER" id="PTHR20836:SF0">
    <property type="entry name" value="4-HYDROXY-TETRAHYDRODIPICOLINATE REDUCTASE 1, CHLOROPLASTIC-RELATED"/>
    <property type="match status" value="1"/>
</dbReference>
<evidence type="ECO:0000313" key="19">
    <source>
        <dbReference type="Proteomes" id="UP000318661"/>
    </source>
</evidence>
<feature type="binding site" evidence="13">
    <location>
        <begin position="11"/>
        <end position="16"/>
    </location>
    <ligand>
        <name>NAD(+)</name>
        <dbReference type="ChEBI" id="CHEBI:57540"/>
    </ligand>
</feature>
<protein>
    <recommendedName>
        <fullName evidence="10 13">4-hydroxy-tetrahydrodipicolinate reductase</fullName>
        <shortName evidence="13">HTPA reductase</shortName>
        <ecNumber evidence="10 13">1.17.1.8</ecNumber>
    </recommendedName>
</protein>
<evidence type="ECO:0000256" key="7">
    <source>
        <dbReference type="ARBA" id="ARBA00023027"/>
    </source>
</evidence>
<feature type="binding site" evidence="13">
    <location>
        <position position="157"/>
    </location>
    <ligand>
        <name>(S)-2,3,4,5-tetrahydrodipicolinate</name>
        <dbReference type="ChEBI" id="CHEBI:16845"/>
    </ligand>
</feature>
<dbReference type="GO" id="GO:0008839">
    <property type="term" value="F:4-hydroxy-tetrahydrodipicolinate reductase"/>
    <property type="evidence" value="ECO:0007669"/>
    <property type="project" value="UniProtKB-UniRule"/>
</dbReference>
<keyword evidence="4 13" id="KW-0521">NADP</keyword>
<comment type="catalytic activity">
    <reaction evidence="12 13">
        <text>(S)-2,3,4,5-tetrahydrodipicolinate + NAD(+) + H2O = (2S,4S)-4-hydroxy-2,3,4,5-tetrahydrodipicolinate + NADH + H(+)</text>
        <dbReference type="Rhea" id="RHEA:35323"/>
        <dbReference type="ChEBI" id="CHEBI:15377"/>
        <dbReference type="ChEBI" id="CHEBI:15378"/>
        <dbReference type="ChEBI" id="CHEBI:16845"/>
        <dbReference type="ChEBI" id="CHEBI:57540"/>
        <dbReference type="ChEBI" id="CHEBI:57945"/>
        <dbReference type="ChEBI" id="CHEBI:67139"/>
        <dbReference type="EC" id="1.17.1.8"/>
    </reaction>
</comment>
<evidence type="ECO:0000256" key="6">
    <source>
        <dbReference type="ARBA" id="ARBA00023002"/>
    </source>
</evidence>
<sequence>MADKIRVAVAGAAGRMGRAAVRAVAAAPDMTLAAALGRERGVGQDAGTVAGTAPLGVTLTAELADILDAKPDVLIEFSPGAAAAEHARVAIPAGVRPVIGATGIGQQDLDGLAALCGAKRVGAVVAPNFAVGAILMIEFARQAARHFPNVEIIELHHDRKRDAPSGTALRTAAVVAAARGSAPAPAVKEEETITGARGGRAEGIRVHSVRLPGLAAHQEVIFGGPGQTLVIRHDSVSEESFMPGLMLAARKVRSLTGLVYGLEKLLEL</sequence>
<comment type="caution">
    <text evidence="16">The sequence shown here is derived from an EMBL/GenBank/DDBJ whole genome shotgun (WGS) entry which is preliminary data.</text>
</comment>
<dbReference type="Pfam" id="PF05173">
    <property type="entry name" value="DapB_C"/>
    <property type="match status" value="1"/>
</dbReference>
<evidence type="ECO:0000259" key="15">
    <source>
        <dbReference type="Pfam" id="PF05173"/>
    </source>
</evidence>
<feature type="binding site" evidence="13">
    <location>
        <begin position="100"/>
        <end position="102"/>
    </location>
    <ligand>
        <name>NAD(+)</name>
        <dbReference type="ChEBI" id="CHEBI:57540"/>
    </ligand>
</feature>
<comment type="similarity">
    <text evidence="1 13">Belongs to the DapB family.</text>
</comment>
<feature type="active site" description="Proton donor" evidence="13">
    <location>
        <position position="160"/>
    </location>
</feature>
<comment type="pathway">
    <text evidence="9 13">Amino-acid biosynthesis; L-lysine biosynthesis via DAP pathway; (S)-tetrahydrodipicolinate from L-aspartate: step 4/4.</text>
</comment>
<evidence type="ECO:0000313" key="18">
    <source>
        <dbReference type="Proteomes" id="UP000315217"/>
    </source>
</evidence>
<dbReference type="GO" id="GO:0016726">
    <property type="term" value="F:oxidoreductase activity, acting on CH or CH2 groups, NAD or NADP as acceptor"/>
    <property type="evidence" value="ECO:0007669"/>
    <property type="project" value="UniProtKB-UniRule"/>
</dbReference>
<dbReference type="EC" id="1.17.1.8" evidence="10 13"/>
<dbReference type="Pfam" id="PF01113">
    <property type="entry name" value="DapB_N"/>
    <property type="match status" value="1"/>
</dbReference>
<keyword evidence="7 13" id="KW-0520">NAD</keyword>
<dbReference type="GO" id="GO:0019877">
    <property type="term" value="P:diaminopimelate biosynthetic process"/>
    <property type="evidence" value="ECO:0007669"/>
    <property type="project" value="UniProtKB-UniRule"/>
</dbReference>
<dbReference type="EMBL" id="VBAJ01000063">
    <property type="protein sequence ID" value="TMJ09221.1"/>
    <property type="molecule type" value="Genomic_DNA"/>
</dbReference>
<evidence type="ECO:0000256" key="4">
    <source>
        <dbReference type="ARBA" id="ARBA00022857"/>
    </source>
</evidence>
<keyword evidence="2 13" id="KW-0963">Cytoplasm</keyword>
<name>A0A537LKQ8_9BACT</name>
<evidence type="ECO:0000256" key="3">
    <source>
        <dbReference type="ARBA" id="ARBA00022605"/>
    </source>
</evidence>
<dbReference type="GO" id="GO:0051287">
    <property type="term" value="F:NAD binding"/>
    <property type="evidence" value="ECO:0007669"/>
    <property type="project" value="UniProtKB-UniRule"/>
</dbReference>
<evidence type="ECO:0000256" key="11">
    <source>
        <dbReference type="ARBA" id="ARBA00049080"/>
    </source>
</evidence>
<dbReference type="InterPro" id="IPR022663">
    <property type="entry name" value="DapB_C"/>
</dbReference>
<evidence type="ECO:0000256" key="12">
    <source>
        <dbReference type="ARBA" id="ARBA00049396"/>
    </source>
</evidence>
<dbReference type="Proteomes" id="UP000315217">
    <property type="component" value="Unassembled WGS sequence"/>
</dbReference>
<evidence type="ECO:0000313" key="16">
    <source>
        <dbReference type="EMBL" id="TMJ08552.1"/>
    </source>
</evidence>
<keyword evidence="5 13" id="KW-0220">Diaminopimelate biosynthesis</keyword>
<evidence type="ECO:0000256" key="2">
    <source>
        <dbReference type="ARBA" id="ARBA00022490"/>
    </source>
</evidence>
<dbReference type="GO" id="GO:0009089">
    <property type="term" value="P:lysine biosynthetic process via diaminopimelate"/>
    <property type="evidence" value="ECO:0007669"/>
    <property type="project" value="UniProtKB-UniRule"/>
</dbReference>
<comment type="catalytic activity">
    <reaction evidence="11 13">
        <text>(S)-2,3,4,5-tetrahydrodipicolinate + NADP(+) + H2O = (2S,4S)-4-hydroxy-2,3,4,5-tetrahydrodipicolinate + NADPH + H(+)</text>
        <dbReference type="Rhea" id="RHEA:35331"/>
        <dbReference type="ChEBI" id="CHEBI:15377"/>
        <dbReference type="ChEBI" id="CHEBI:15378"/>
        <dbReference type="ChEBI" id="CHEBI:16845"/>
        <dbReference type="ChEBI" id="CHEBI:57783"/>
        <dbReference type="ChEBI" id="CHEBI:58349"/>
        <dbReference type="ChEBI" id="CHEBI:67139"/>
        <dbReference type="EC" id="1.17.1.8"/>
    </reaction>
</comment>
<comment type="caution">
    <text evidence="13">Was originally thought to be a dihydrodipicolinate reductase (DHDPR), catalyzing the conversion of dihydrodipicolinate to tetrahydrodipicolinate. However, it was shown in E.coli that the substrate of the enzymatic reaction is not dihydrodipicolinate (DHDP) but in fact (2S,4S)-4-hydroxy-2,3,4,5-tetrahydrodipicolinic acid (HTPA), the product released by the DapA-catalyzed reaction.</text>
</comment>
<dbReference type="PANTHER" id="PTHR20836">
    <property type="entry name" value="DIHYDRODIPICOLINATE REDUCTASE"/>
    <property type="match status" value="1"/>
</dbReference>
<proteinExistence type="inferred from homology"/>
<comment type="subunit">
    <text evidence="13">Homotetramer.</text>
</comment>
<dbReference type="UniPathway" id="UPA00034">
    <property type="reaction ID" value="UER00018"/>
</dbReference>
<comment type="function">
    <text evidence="13">Catalyzes the conversion of 4-hydroxy-tetrahydrodipicolinate (HTPA) to tetrahydrodipicolinate.</text>
</comment>
<evidence type="ECO:0000259" key="14">
    <source>
        <dbReference type="Pfam" id="PF01113"/>
    </source>
</evidence>
<feature type="domain" description="Dihydrodipicolinate reductase N-terminal" evidence="14">
    <location>
        <begin position="5"/>
        <end position="129"/>
    </location>
</feature>
<evidence type="ECO:0000256" key="1">
    <source>
        <dbReference type="ARBA" id="ARBA00006642"/>
    </source>
</evidence>
<keyword evidence="8 13" id="KW-0457">Lysine biosynthesis</keyword>
<feature type="binding site" evidence="13">
    <location>
        <begin position="126"/>
        <end position="129"/>
    </location>
    <ligand>
        <name>NAD(+)</name>
        <dbReference type="ChEBI" id="CHEBI:57540"/>
    </ligand>
</feature>
<accession>A0A537LKQ8</accession>
<dbReference type="GO" id="GO:0005829">
    <property type="term" value="C:cytosol"/>
    <property type="evidence" value="ECO:0007669"/>
    <property type="project" value="TreeGrafter"/>
</dbReference>
<gene>
    <name evidence="13" type="primary">dapB</name>
    <name evidence="16" type="ORF">E6G98_11960</name>
    <name evidence="17" type="ORF">E6G99_02995</name>
</gene>
<feature type="domain" description="Dihydrodipicolinate reductase C-terminal" evidence="15">
    <location>
        <begin position="132"/>
        <end position="266"/>
    </location>
</feature>
<evidence type="ECO:0000256" key="10">
    <source>
        <dbReference type="ARBA" id="ARBA00038983"/>
    </source>
</evidence>
<feature type="binding site" evidence="13">
    <location>
        <begin position="166"/>
        <end position="167"/>
    </location>
    <ligand>
        <name>(S)-2,3,4,5-tetrahydrodipicolinate</name>
        <dbReference type="ChEBI" id="CHEBI:16845"/>
    </ligand>
</feature>
<keyword evidence="3 13" id="KW-0028">Amino-acid biosynthesis</keyword>
<dbReference type="HAMAP" id="MF_00102">
    <property type="entry name" value="DapB"/>
    <property type="match status" value="1"/>
</dbReference>
<dbReference type="InterPro" id="IPR023940">
    <property type="entry name" value="DHDPR_bac"/>
</dbReference>
<dbReference type="PROSITE" id="PS01298">
    <property type="entry name" value="DAPB"/>
    <property type="match status" value="1"/>
</dbReference>
<dbReference type="Proteomes" id="UP000318661">
    <property type="component" value="Unassembled WGS sequence"/>
</dbReference>
<evidence type="ECO:0000256" key="5">
    <source>
        <dbReference type="ARBA" id="ARBA00022915"/>
    </source>
</evidence>
<dbReference type="EMBL" id="VBAI01000188">
    <property type="protein sequence ID" value="TMJ08552.1"/>
    <property type="molecule type" value="Genomic_DNA"/>
</dbReference>
<dbReference type="PIRSF" id="PIRSF000161">
    <property type="entry name" value="DHPR"/>
    <property type="match status" value="1"/>
</dbReference>
<evidence type="ECO:0000256" key="9">
    <source>
        <dbReference type="ARBA" id="ARBA00037922"/>
    </source>
</evidence>
<reference evidence="18 19" key="1">
    <citation type="journal article" date="2019" name="Nat. Microbiol.">
        <title>Mediterranean grassland soil C-N compound turnover is dependent on rainfall and depth, and is mediated by genomically divergent microorganisms.</title>
        <authorList>
            <person name="Diamond S."/>
            <person name="Andeer P.F."/>
            <person name="Li Z."/>
            <person name="Crits-Christoph A."/>
            <person name="Burstein D."/>
            <person name="Anantharaman K."/>
            <person name="Lane K.R."/>
            <person name="Thomas B.C."/>
            <person name="Pan C."/>
            <person name="Northen T.R."/>
            <person name="Banfield J.F."/>
        </authorList>
    </citation>
    <scope>NUCLEOTIDE SEQUENCE [LARGE SCALE GENOMIC DNA]</scope>
    <source>
        <strain evidence="16">NP_1</strain>
        <strain evidence="17">NP_2</strain>
    </source>
</reference>
<comment type="subcellular location">
    <subcellularLocation>
        <location evidence="13">Cytoplasm</location>
    </subcellularLocation>
</comment>
<dbReference type="CDD" id="cd02274">
    <property type="entry name" value="DHDPR_N"/>
    <property type="match status" value="1"/>
</dbReference>
<dbReference type="GO" id="GO:0050661">
    <property type="term" value="F:NADP binding"/>
    <property type="evidence" value="ECO:0007669"/>
    <property type="project" value="UniProtKB-UniRule"/>
</dbReference>